<proteinExistence type="predicted"/>
<organism evidence="1 2">
    <name type="scientific">Lentinula raphanica</name>
    <dbReference type="NCBI Taxonomy" id="153919"/>
    <lineage>
        <taxon>Eukaryota</taxon>
        <taxon>Fungi</taxon>
        <taxon>Dikarya</taxon>
        <taxon>Basidiomycota</taxon>
        <taxon>Agaricomycotina</taxon>
        <taxon>Agaricomycetes</taxon>
        <taxon>Agaricomycetidae</taxon>
        <taxon>Agaricales</taxon>
        <taxon>Marasmiineae</taxon>
        <taxon>Omphalotaceae</taxon>
        <taxon>Lentinula</taxon>
    </lineage>
</organism>
<gene>
    <name evidence="1" type="ORF">F5878DRAFT_631272</name>
</gene>
<accession>A0AA38P0Z3</accession>
<evidence type="ECO:0000313" key="1">
    <source>
        <dbReference type="EMBL" id="KAJ3834141.1"/>
    </source>
</evidence>
<comment type="caution">
    <text evidence="1">The sequence shown here is derived from an EMBL/GenBank/DDBJ whole genome shotgun (WGS) entry which is preliminary data.</text>
</comment>
<evidence type="ECO:0000313" key="2">
    <source>
        <dbReference type="Proteomes" id="UP001163846"/>
    </source>
</evidence>
<sequence>MSYSNIRLHPLRTGLKLKACFFLVLWFVCLGYETAAVPVQVHSINSIGKPSIDQIHNANIQRRRWNVEWKWRIEATEVELVYSAKDLDKDEAVAVPSWTERHDRVLPRDMAVKVKPAIQNAIDANLLQGNVATVQTPSFHWFEDVPDPRISEGGVARFTLVWKDLKSGKSFQSEGDFMIVYEKATKYHIAVNLYTNTHGPQSFPMVQHPQIYTSGDEAVRALQQSVLR</sequence>
<keyword evidence="2" id="KW-1185">Reference proteome</keyword>
<dbReference type="EMBL" id="MU806576">
    <property type="protein sequence ID" value="KAJ3834141.1"/>
    <property type="molecule type" value="Genomic_DNA"/>
</dbReference>
<name>A0AA38P0Z3_9AGAR</name>
<protein>
    <submittedName>
        <fullName evidence="1">Uncharacterized protein</fullName>
    </submittedName>
</protein>
<dbReference type="AlphaFoldDB" id="A0AA38P0Z3"/>
<reference evidence="1" key="1">
    <citation type="submission" date="2022-08" db="EMBL/GenBank/DDBJ databases">
        <authorList>
            <consortium name="DOE Joint Genome Institute"/>
            <person name="Min B."/>
            <person name="Riley R."/>
            <person name="Sierra-Patev S."/>
            <person name="Naranjo-Ortiz M."/>
            <person name="Looney B."/>
            <person name="Konkel Z."/>
            <person name="Slot J.C."/>
            <person name="Sakamoto Y."/>
            <person name="Steenwyk J.L."/>
            <person name="Rokas A."/>
            <person name="Carro J."/>
            <person name="Camarero S."/>
            <person name="Ferreira P."/>
            <person name="Molpeceres G."/>
            <person name="Ruiz-Duenas F.J."/>
            <person name="Serrano A."/>
            <person name="Henrissat B."/>
            <person name="Drula E."/>
            <person name="Hughes K.W."/>
            <person name="Mata J.L."/>
            <person name="Ishikawa N.K."/>
            <person name="Vargas-Isla R."/>
            <person name="Ushijima S."/>
            <person name="Smith C.A."/>
            <person name="Ahrendt S."/>
            <person name="Andreopoulos W."/>
            <person name="He G."/>
            <person name="Labutti K."/>
            <person name="Lipzen A."/>
            <person name="Ng V."/>
            <person name="Sandor L."/>
            <person name="Barry K."/>
            <person name="Martinez A.T."/>
            <person name="Xiao Y."/>
            <person name="Gibbons J.G."/>
            <person name="Terashima K."/>
            <person name="Hibbett D.S."/>
            <person name="Grigoriev I.V."/>
        </authorList>
    </citation>
    <scope>NUCLEOTIDE SEQUENCE</scope>
    <source>
        <strain evidence="1">TFB9207</strain>
    </source>
</reference>
<dbReference type="Proteomes" id="UP001163846">
    <property type="component" value="Unassembled WGS sequence"/>
</dbReference>